<feature type="transmembrane region" description="Helical" evidence="8">
    <location>
        <begin position="329"/>
        <end position="349"/>
    </location>
</feature>
<feature type="transmembrane region" description="Helical" evidence="8">
    <location>
        <begin position="140"/>
        <end position="158"/>
    </location>
</feature>
<keyword evidence="6 8" id="KW-0472">Membrane</keyword>
<dbReference type="FunFam" id="1.20.1250.20:FF:000134">
    <property type="entry name" value="MFS sugar transporter protein"/>
    <property type="match status" value="1"/>
</dbReference>
<evidence type="ECO:0000256" key="4">
    <source>
        <dbReference type="ARBA" id="ARBA00022692"/>
    </source>
</evidence>
<evidence type="ECO:0000256" key="2">
    <source>
        <dbReference type="ARBA" id="ARBA00010992"/>
    </source>
</evidence>
<dbReference type="InterPro" id="IPR020846">
    <property type="entry name" value="MFS_dom"/>
</dbReference>
<dbReference type="Gene3D" id="1.20.1250.20">
    <property type="entry name" value="MFS general substrate transporter like domains"/>
    <property type="match status" value="1"/>
</dbReference>
<feature type="transmembrane region" description="Helical" evidence="8">
    <location>
        <begin position="80"/>
        <end position="97"/>
    </location>
</feature>
<feature type="transmembrane region" description="Helical" evidence="8">
    <location>
        <begin position="170"/>
        <end position="193"/>
    </location>
</feature>
<feature type="chain" id="PRO_5014185007" evidence="9">
    <location>
        <begin position="24"/>
        <end position="480"/>
    </location>
</feature>
<dbReference type="PRINTS" id="PR00171">
    <property type="entry name" value="SUGRTRNSPORT"/>
</dbReference>
<dbReference type="InterPro" id="IPR003663">
    <property type="entry name" value="Sugar/inositol_transpt"/>
</dbReference>
<dbReference type="PANTHER" id="PTHR48022:SF20">
    <property type="entry name" value="MAJOR FACILITATOR SUPERFAMILY (MFS) PROFILE DOMAIN-CONTAINING PROTEIN-RELATED"/>
    <property type="match status" value="1"/>
</dbReference>
<keyword evidence="12" id="KW-1185">Reference proteome</keyword>
<evidence type="ECO:0000256" key="1">
    <source>
        <dbReference type="ARBA" id="ARBA00004141"/>
    </source>
</evidence>
<comment type="similarity">
    <text evidence="2 7">Belongs to the major facilitator superfamily. Sugar transporter (TC 2.A.1.1) family.</text>
</comment>
<evidence type="ECO:0000256" key="9">
    <source>
        <dbReference type="SAM" id="SignalP"/>
    </source>
</evidence>
<dbReference type="EMBL" id="MSZS01000001">
    <property type="protein sequence ID" value="PKX98637.1"/>
    <property type="molecule type" value="Genomic_DNA"/>
</dbReference>
<dbReference type="SUPFAM" id="SSF103473">
    <property type="entry name" value="MFS general substrate transporter"/>
    <property type="match status" value="1"/>
</dbReference>
<feature type="domain" description="Major facilitator superfamily (MFS) profile" evidence="10">
    <location>
        <begin position="11"/>
        <end position="459"/>
    </location>
</feature>
<dbReference type="AlphaFoldDB" id="A0A2I1CLX7"/>
<dbReference type="Pfam" id="PF00083">
    <property type="entry name" value="Sugar_tr"/>
    <property type="match status" value="1"/>
</dbReference>
<accession>A0A2I1CLX7</accession>
<keyword evidence="5 8" id="KW-1133">Transmembrane helix</keyword>
<feature type="signal peptide" evidence="9">
    <location>
        <begin position="1"/>
        <end position="23"/>
    </location>
</feature>
<protein>
    <submittedName>
        <fullName evidence="11">MFS transporter</fullName>
    </submittedName>
</protein>
<sequence>MISPTKKIFLIASHVSLSGLLYGLDTAGSIGVITQMDQFAASIGHLTSIQQGIYVSCVLLSSSVSSLASGHISDRISRKYGLLIGSILSLIGTVISASSPNFAALIVGRLVTGMGMGQAISVATVYLVEIATANIRGVTACLLQLFVVVGIMTGYFIAYGSHELSGSMAWRLPFIVQAVMAAVLSLGLLLLPFSPRWLVQAGRSDDARRVLTKLRTEAAVDSELREIQQSLQSDRHKSLASWGEIFGRKYISRTSLGIFLMSFQQLTGANQTLMESQIDVVLYYAPILFRQAGFTSEKASFLSSGVTGIVMLVCTIPAQIWIDRWGRRMPLVIGGLVMAICFIVTGSLYARYGHTTADSVILTSTAAQWVVIVLIYVFVANFSWSWAVVGKIYASEIIPTRLRAKVCALELVANWIVNFIVTLTAPLFLRSSPSGPYFLYGFATILAAAVCYLMPETKGQSLEKIESLFEKRGDGEEPRV</sequence>
<dbReference type="GeneID" id="36529184"/>
<evidence type="ECO:0000313" key="11">
    <source>
        <dbReference type="EMBL" id="PKX98637.1"/>
    </source>
</evidence>
<dbReference type="InterPro" id="IPR036259">
    <property type="entry name" value="MFS_trans_sf"/>
</dbReference>
<evidence type="ECO:0000256" key="7">
    <source>
        <dbReference type="RuleBase" id="RU003346"/>
    </source>
</evidence>
<dbReference type="PANTHER" id="PTHR48022">
    <property type="entry name" value="PLASTIDIC GLUCOSE TRANSPORTER 4"/>
    <property type="match status" value="1"/>
</dbReference>
<dbReference type="NCBIfam" id="TIGR00879">
    <property type="entry name" value="SP"/>
    <property type="match status" value="1"/>
</dbReference>
<evidence type="ECO:0000256" key="8">
    <source>
        <dbReference type="SAM" id="Phobius"/>
    </source>
</evidence>
<dbReference type="VEuPathDB" id="FungiDB:P174DRAFT_362396"/>
<evidence type="ECO:0000259" key="10">
    <source>
        <dbReference type="PROSITE" id="PS50850"/>
    </source>
</evidence>
<evidence type="ECO:0000256" key="5">
    <source>
        <dbReference type="ARBA" id="ARBA00022989"/>
    </source>
</evidence>
<dbReference type="GO" id="GO:0016020">
    <property type="term" value="C:membrane"/>
    <property type="evidence" value="ECO:0007669"/>
    <property type="project" value="UniProtKB-SubCell"/>
</dbReference>
<comment type="subcellular location">
    <subcellularLocation>
        <location evidence="1">Membrane</location>
        <topology evidence="1">Multi-pass membrane protein</topology>
    </subcellularLocation>
</comment>
<dbReference type="InterPro" id="IPR005829">
    <property type="entry name" value="Sugar_transporter_CS"/>
</dbReference>
<dbReference type="GO" id="GO:0005351">
    <property type="term" value="F:carbohydrate:proton symporter activity"/>
    <property type="evidence" value="ECO:0007669"/>
    <property type="project" value="TreeGrafter"/>
</dbReference>
<dbReference type="InterPro" id="IPR050360">
    <property type="entry name" value="MFS_Sugar_Transporters"/>
</dbReference>
<comment type="caution">
    <text evidence="11">The sequence shown here is derived from an EMBL/GenBank/DDBJ whole genome shotgun (WGS) entry which is preliminary data.</text>
</comment>
<organism evidence="11 12">
    <name type="scientific">Aspergillus novofumigatus (strain IBT 16806)</name>
    <dbReference type="NCBI Taxonomy" id="1392255"/>
    <lineage>
        <taxon>Eukaryota</taxon>
        <taxon>Fungi</taxon>
        <taxon>Dikarya</taxon>
        <taxon>Ascomycota</taxon>
        <taxon>Pezizomycotina</taxon>
        <taxon>Eurotiomycetes</taxon>
        <taxon>Eurotiomycetidae</taxon>
        <taxon>Eurotiales</taxon>
        <taxon>Aspergillaceae</taxon>
        <taxon>Aspergillus</taxon>
        <taxon>Aspergillus subgen. Fumigati</taxon>
    </lineage>
</organism>
<feature type="transmembrane region" description="Helical" evidence="8">
    <location>
        <begin position="369"/>
        <end position="394"/>
    </location>
</feature>
<dbReference type="InterPro" id="IPR005828">
    <property type="entry name" value="MFS_sugar_transport-like"/>
</dbReference>
<dbReference type="RefSeq" id="XP_024687232.1">
    <property type="nucleotide sequence ID" value="XM_024821858.1"/>
</dbReference>
<keyword evidence="9" id="KW-0732">Signal</keyword>
<evidence type="ECO:0000256" key="3">
    <source>
        <dbReference type="ARBA" id="ARBA00022448"/>
    </source>
</evidence>
<evidence type="ECO:0000256" key="6">
    <source>
        <dbReference type="ARBA" id="ARBA00023136"/>
    </source>
</evidence>
<dbReference type="Proteomes" id="UP000234474">
    <property type="component" value="Unassembled WGS sequence"/>
</dbReference>
<feature type="transmembrane region" description="Helical" evidence="8">
    <location>
        <begin position="435"/>
        <end position="454"/>
    </location>
</feature>
<gene>
    <name evidence="11" type="ORF">P174DRAFT_362396</name>
</gene>
<dbReference type="PROSITE" id="PS50850">
    <property type="entry name" value="MFS"/>
    <property type="match status" value="1"/>
</dbReference>
<dbReference type="OrthoDB" id="5399138at2759"/>
<reference evidence="12" key="1">
    <citation type="journal article" date="2018" name="Proc. Natl. Acad. Sci. U.S.A.">
        <title>Linking secondary metabolites to gene clusters through genome sequencing of six diverse Aspergillus species.</title>
        <authorList>
            <person name="Kaerboelling I."/>
            <person name="Vesth T.C."/>
            <person name="Frisvad J.C."/>
            <person name="Nybo J.L."/>
            <person name="Theobald S."/>
            <person name="Kuo A."/>
            <person name="Bowyer P."/>
            <person name="Matsuda Y."/>
            <person name="Mondo S."/>
            <person name="Lyhne E.K."/>
            <person name="Kogle M.E."/>
            <person name="Clum A."/>
            <person name="Lipzen A."/>
            <person name="Salamov A."/>
            <person name="Ngan C.Y."/>
            <person name="Daum C."/>
            <person name="Chiniquy J."/>
            <person name="Barry K."/>
            <person name="LaButti K."/>
            <person name="Haridas S."/>
            <person name="Simmons B.A."/>
            <person name="Magnuson J.K."/>
            <person name="Mortensen U.H."/>
            <person name="Larsen T.O."/>
            <person name="Grigoriev I.V."/>
            <person name="Baker S.E."/>
            <person name="Andersen M.R."/>
        </authorList>
    </citation>
    <scope>NUCLEOTIDE SEQUENCE [LARGE SCALE GENOMIC DNA]</scope>
    <source>
        <strain evidence="12">IBT 16806</strain>
    </source>
</reference>
<keyword evidence="4 8" id="KW-0812">Transmembrane</keyword>
<keyword evidence="3 7" id="KW-0813">Transport</keyword>
<evidence type="ECO:0000313" key="12">
    <source>
        <dbReference type="Proteomes" id="UP000234474"/>
    </source>
</evidence>
<feature type="transmembrane region" description="Helical" evidence="8">
    <location>
        <begin position="406"/>
        <end position="429"/>
    </location>
</feature>
<name>A0A2I1CLX7_ASPN1</name>
<feature type="transmembrane region" description="Helical" evidence="8">
    <location>
        <begin position="103"/>
        <end position="128"/>
    </location>
</feature>
<dbReference type="OMA" id="ESHSAQW"/>
<dbReference type="PROSITE" id="PS00217">
    <property type="entry name" value="SUGAR_TRANSPORT_2"/>
    <property type="match status" value="1"/>
</dbReference>
<proteinExistence type="inferred from homology"/>